<evidence type="ECO:0000256" key="1">
    <source>
        <dbReference type="ARBA" id="ARBA00008779"/>
    </source>
</evidence>
<dbReference type="OrthoDB" id="9762324at2"/>
<name>A0A4Q9DLH8_9BACL</name>
<dbReference type="GO" id="GO:0015024">
    <property type="term" value="F:glucuronate-2-sulfatase activity"/>
    <property type="evidence" value="ECO:0007669"/>
    <property type="project" value="TreeGrafter"/>
</dbReference>
<dbReference type="InterPro" id="IPR017850">
    <property type="entry name" value="Alkaline_phosphatase_core_sf"/>
</dbReference>
<feature type="domain" description="Sulfatase N-terminal" evidence="3">
    <location>
        <begin position="12"/>
        <end position="366"/>
    </location>
</feature>
<dbReference type="InterPro" id="IPR051849">
    <property type="entry name" value="GAG-degrading_sulfatase"/>
</dbReference>
<comment type="similarity">
    <text evidence="1">Belongs to the sulfatase family.</text>
</comment>
<reference evidence="4 5" key="1">
    <citation type="submission" date="2019-02" db="EMBL/GenBank/DDBJ databases">
        <title>Paenibacillus sp. nov., isolated from surface-sterilized tissue of Thalictrum simplex L.</title>
        <authorList>
            <person name="Tuo L."/>
        </authorList>
    </citation>
    <scope>NUCLEOTIDE SEQUENCE [LARGE SCALE GENOMIC DNA]</scope>
    <source>
        <strain evidence="4 5">N2SHLJ1</strain>
    </source>
</reference>
<evidence type="ECO:0000259" key="3">
    <source>
        <dbReference type="Pfam" id="PF00884"/>
    </source>
</evidence>
<dbReference type="PANTHER" id="PTHR46615:SF1">
    <property type="entry name" value="ARYLSULFATASE K"/>
    <property type="match status" value="1"/>
</dbReference>
<dbReference type="Pfam" id="PF00884">
    <property type="entry name" value="Sulfatase"/>
    <property type="match status" value="1"/>
</dbReference>
<dbReference type="Gene3D" id="3.40.720.10">
    <property type="entry name" value="Alkaline Phosphatase, subunit A"/>
    <property type="match status" value="1"/>
</dbReference>
<dbReference type="SUPFAM" id="SSF53649">
    <property type="entry name" value="Alkaline phosphatase-like"/>
    <property type="match status" value="1"/>
</dbReference>
<evidence type="ECO:0000313" key="4">
    <source>
        <dbReference type="EMBL" id="TBL74595.1"/>
    </source>
</evidence>
<dbReference type="InterPro" id="IPR024607">
    <property type="entry name" value="Sulfatase_CS"/>
</dbReference>
<dbReference type="PANTHER" id="PTHR46615">
    <property type="entry name" value="ARYLSULFATASE K"/>
    <property type="match status" value="1"/>
</dbReference>
<keyword evidence="5" id="KW-1185">Reference proteome</keyword>
<dbReference type="GO" id="GO:0004065">
    <property type="term" value="F:arylsulfatase activity"/>
    <property type="evidence" value="ECO:0007669"/>
    <property type="project" value="TreeGrafter"/>
</dbReference>
<dbReference type="EMBL" id="SIRE01000019">
    <property type="protein sequence ID" value="TBL74595.1"/>
    <property type="molecule type" value="Genomic_DNA"/>
</dbReference>
<organism evidence="4 5">
    <name type="scientific">Paenibacillus thalictri</name>
    <dbReference type="NCBI Taxonomy" id="2527873"/>
    <lineage>
        <taxon>Bacteria</taxon>
        <taxon>Bacillati</taxon>
        <taxon>Bacillota</taxon>
        <taxon>Bacilli</taxon>
        <taxon>Bacillales</taxon>
        <taxon>Paenibacillaceae</taxon>
        <taxon>Paenibacillus</taxon>
    </lineage>
</organism>
<accession>A0A4Q9DLH8</accession>
<evidence type="ECO:0000313" key="5">
    <source>
        <dbReference type="Proteomes" id="UP000293142"/>
    </source>
</evidence>
<protein>
    <recommendedName>
        <fullName evidence="3">Sulfatase N-terminal domain-containing protein</fullName>
    </recommendedName>
</protein>
<gene>
    <name evidence="4" type="ORF">EYB31_25065</name>
</gene>
<comment type="caution">
    <text evidence="4">The sequence shown here is derived from an EMBL/GenBank/DDBJ whole genome shotgun (WGS) entry which is preliminary data.</text>
</comment>
<sequence length="521" mass="59359">MCQKEESTMSKPNIVVICSDQHHPLITGYRGHPYIQTPNLDQLAADGTFFSNAYSNCPVCTPSRMSFITGKYPHQIDSWFLGCPLDREEMTWSRKLDQSGIPSAMFGKMDFCGDYQDGGFSEYKIIKKRAAFQPYPRTTPLYSRLEGHVRVDKRMHIVNAGIREDVVTDGDTGYNKDLGFYDHDRVVTDWAIDYLKRKGAEEEDKPWAMYVGLMFPHWPYKVPKAYYDMYYPNNVVMPHDASFPNDHLHPQVRNMQNALGLGEITEPMLRNVVATYYGMITALDDHVGKIIAELKAQNLYDNTYIVYMSDHGENLGEHGLFYKQCSYQASVGVPLIVKGPGLPSGQCIDHPVSLVDLYPTIMEIAGLEKEPDRPGQSWLPLIKDGAQEGRNDYAFSEYHGNFFKQDWYMLVKDGFKYTYYVNDRPSLFHLQDDPQEMNDIAGDERYQGVLAEFETLLRSIVDPEEVSLRAKGHLGLIGPNGEDYTLTMTDPECKELIKSGVFQDELEFPKWPGPAGMLQKG</sequence>
<dbReference type="Proteomes" id="UP000293142">
    <property type="component" value="Unassembled WGS sequence"/>
</dbReference>
<evidence type="ECO:0000256" key="2">
    <source>
        <dbReference type="ARBA" id="ARBA00022801"/>
    </source>
</evidence>
<dbReference type="PROSITE" id="PS00523">
    <property type="entry name" value="SULFATASE_1"/>
    <property type="match status" value="1"/>
</dbReference>
<keyword evidence="2" id="KW-0378">Hydrolase</keyword>
<proteinExistence type="inferred from homology"/>
<dbReference type="InterPro" id="IPR000917">
    <property type="entry name" value="Sulfatase_N"/>
</dbReference>
<dbReference type="AlphaFoldDB" id="A0A4Q9DLH8"/>